<dbReference type="RefSeq" id="WP_380077158.1">
    <property type="nucleotide sequence ID" value="NZ_JBHSGO010000017.1"/>
</dbReference>
<dbReference type="CDD" id="cd04458">
    <property type="entry name" value="CSP_CDS"/>
    <property type="match status" value="1"/>
</dbReference>
<gene>
    <name evidence="3" type="ORF">ACFO3G_01050</name>
</gene>
<feature type="domain" description="CSD" evidence="2">
    <location>
        <begin position="81"/>
        <end position="142"/>
    </location>
</feature>
<dbReference type="Proteomes" id="UP001596020">
    <property type="component" value="Unassembled WGS sequence"/>
</dbReference>
<dbReference type="InterPro" id="IPR011129">
    <property type="entry name" value="CSD"/>
</dbReference>
<evidence type="ECO:0000259" key="2">
    <source>
        <dbReference type="PROSITE" id="PS51857"/>
    </source>
</evidence>
<sequence length="147" mass="16769">MAISYKKREIEKKKAQKKKEKLRRREERKAEAPDSFAEMIAYVDANGNICDTPPEPDEVEKIELEDIQISIPKKEVSEDERPRGIVKFFDDKKGIGFISQSDSPNDIFFHCSNAPKSIKQGDEVNFDIESGPRGLNAVCIEYCNTVE</sequence>
<organism evidence="3 4">
    <name type="scientific">Falsiporphyromonas endometrii</name>
    <dbReference type="NCBI Taxonomy" id="1387297"/>
    <lineage>
        <taxon>Bacteria</taxon>
        <taxon>Pseudomonadati</taxon>
        <taxon>Bacteroidota</taxon>
        <taxon>Bacteroidia</taxon>
        <taxon>Bacteroidales</taxon>
        <taxon>Porphyromonadaceae</taxon>
        <taxon>Falsiporphyromonas</taxon>
    </lineage>
</organism>
<dbReference type="InterPro" id="IPR002059">
    <property type="entry name" value="CSP_DNA-bd"/>
</dbReference>
<feature type="region of interest" description="Disordered" evidence="1">
    <location>
        <begin position="1"/>
        <end position="32"/>
    </location>
</feature>
<evidence type="ECO:0000256" key="1">
    <source>
        <dbReference type="SAM" id="MobiDB-lite"/>
    </source>
</evidence>
<feature type="compositionally biased region" description="Basic and acidic residues" evidence="1">
    <location>
        <begin position="23"/>
        <end position="32"/>
    </location>
</feature>
<dbReference type="Pfam" id="PF00313">
    <property type="entry name" value="CSD"/>
    <property type="match status" value="1"/>
</dbReference>
<accession>A0ABV9K5H3</accession>
<reference evidence="4" key="1">
    <citation type="journal article" date="2019" name="Int. J. Syst. Evol. Microbiol.">
        <title>The Global Catalogue of Microorganisms (GCM) 10K type strain sequencing project: providing services to taxonomists for standard genome sequencing and annotation.</title>
        <authorList>
            <consortium name="The Broad Institute Genomics Platform"/>
            <consortium name="The Broad Institute Genome Sequencing Center for Infectious Disease"/>
            <person name="Wu L."/>
            <person name="Ma J."/>
        </authorList>
    </citation>
    <scope>NUCLEOTIDE SEQUENCE [LARGE SCALE GENOMIC DNA]</scope>
    <source>
        <strain evidence="4">CGMCC 4.7357</strain>
    </source>
</reference>
<dbReference type="PANTHER" id="PTHR11544">
    <property type="entry name" value="COLD SHOCK DOMAIN CONTAINING PROTEINS"/>
    <property type="match status" value="1"/>
</dbReference>
<dbReference type="EMBL" id="JBHSGO010000017">
    <property type="protein sequence ID" value="MFC4665218.1"/>
    <property type="molecule type" value="Genomic_DNA"/>
</dbReference>
<proteinExistence type="predicted"/>
<dbReference type="PROSITE" id="PS51857">
    <property type="entry name" value="CSD_2"/>
    <property type="match status" value="1"/>
</dbReference>
<name>A0ABV9K5H3_9PORP</name>
<dbReference type="InterPro" id="IPR050181">
    <property type="entry name" value="Cold_shock_domain"/>
</dbReference>
<evidence type="ECO:0000313" key="3">
    <source>
        <dbReference type="EMBL" id="MFC4665218.1"/>
    </source>
</evidence>
<dbReference type="SMART" id="SM00357">
    <property type="entry name" value="CSP"/>
    <property type="match status" value="1"/>
</dbReference>
<comment type="caution">
    <text evidence="3">The sequence shown here is derived from an EMBL/GenBank/DDBJ whole genome shotgun (WGS) entry which is preliminary data.</text>
</comment>
<keyword evidence="4" id="KW-1185">Reference proteome</keyword>
<dbReference type="Gene3D" id="2.40.50.140">
    <property type="entry name" value="Nucleic acid-binding proteins"/>
    <property type="match status" value="1"/>
</dbReference>
<dbReference type="InterPro" id="IPR012340">
    <property type="entry name" value="NA-bd_OB-fold"/>
</dbReference>
<protein>
    <submittedName>
        <fullName evidence="3">Cold-shock protein</fullName>
    </submittedName>
</protein>
<dbReference type="SUPFAM" id="SSF50249">
    <property type="entry name" value="Nucleic acid-binding proteins"/>
    <property type="match status" value="1"/>
</dbReference>
<evidence type="ECO:0000313" key="4">
    <source>
        <dbReference type="Proteomes" id="UP001596020"/>
    </source>
</evidence>
<feature type="compositionally biased region" description="Basic and acidic residues" evidence="1">
    <location>
        <begin position="1"/>
        <end position="13"/>
    </location>
</feature>
<dbReference type="PRINTS" id="PR00050">
    <property type="entry name" value="COLDSHOCK"/>
</dbReference>